<evidence type="ECO:0000313" key="5">
    <source>
        <dbReference type="Proteomes" id="UP000675920"/>
    </source>
</evidence>
<dbReference type="InterPro" id="IPR011146">
    <property type="entry name" value="HIT-like"/>
</dbReference>
<name>A0A8B6X6X6_9BURK</name>
<dbReference type="PRINTS" id="PR00332">
    <property type="entry name" value="HISTRIAD"/>
</dbReference>
<dbReference type="RefSeq" id="WP_028312388.1">
    <property type="nucleotide sequence ID" value="NZ_AXWS01000019.1"/>
</dbReference>
<evidence type="ECO:0000256" key="1">
    <source>
        <dbReference type="PIRSR" id="PIRSR601310-1"/>
    </source>
</evidence>
<proteinExistence type="predicted"/>
<dbReference type="InterPro" id="IPR036265">
    <property type="entry name" value="HIT-like_sf"/>
</dbReference>
<accession>A0A8B6X6X6</accession>
<evidence type="ECO:0000313" key="6">
    <source>
        <dbReference type="RefSeq" id="WP_028312388.1"/>
    </source>
</evidence>
<dbReference type="PROSITE" id="PS00892">
    <property type="entry name" value="HIT_1"/>
    <property type="match status" value="1"/>
</dbReference>
<dbReference type="PANTHER" id="PTHR23089">
    <property type="entry name" value="HISTIDINE TRIAD HIT PROTEIN"/>
    <property type="match status" value="1"/>
</dbReference>
<dbReference type="Gene3D" id="3.30.428.10">
    <property type="entry name" value="HIT-like"/>
    <property type="match status" value="1"/>
</dbReference>
<dbReference type="Pfam" id="PF11969">
    <property type="entry name" value="DcpS_C"/>
    <property type="match status" value="1"/>
</dbReference>
<protein>
    <submittedName>
        <fullName evidence="6">Histidine triad nucleotide-binding protein</fullName>
    </submittedName>
</protein>
<evidence type="ECO:0000256" key="3">
    <source>
        <dbReference type="PROSITE-ProRule" id="PRU00464"/>
    </source>
</evidence>
<dbReference type="PROSITE" id="PS51084">
    <property type="entry name" value="HIT_2"/>
    <property type="match status" value="1"/>
</dbReference>
<dbReference type="OrthoDB" id="9784774at2"/>
<feature type="short sequence motif" description="Histidine triad motif" evidence="2 3">
    <location>
        <begin position="97"/>
        <end position="101"/>
    </location>
</feature>
<dbReference type="GO" id="GO:0003824">
    <property type="term" value="F:catalytic activity"/>
    <property type="evidence" value="ECO:0007669"/>
    <property type="project" value="InterPro"/>
</dbReference>
<feature type="domain" description="HIT" evidence="4">
    <location>
        <begin position="5"/>
        <end position="114"/>
    </location>
</feature>
<dbReference type="SUPFAM" id="SSF54197">
    <property type="entry name" value="HIT-like"/>
    <property type="match status" value="1"/>
</dbReference>
<dbReference type="CDD" id="cd01276">
    <property type="entry name" value="PKCI_related"/>
    <property type="match status" value="1"/>
</dbReference>
<evidence type="ECO:0000259" key="4">
    <source>
        <dbReference type="PROSITE" id="PS51084"/>
    </source>
</evidence>
<feature type="active site" description="Tele-AMP-histidine intermediate" evidence="1">
    <location>
        <position position="99"/>
    </location>
</feature>
<evidence type="ECO:0000256" key="2">
    <source>
        <dbReference type="PIRSR" id="PIRSR601310-3"/>
    </source>
</evidence>
<sequence>MTDCIFCKIARHEIPAKVVYEDDDLIAFHDIAPAAPVHLLVIPKQHIESLAGVTEEHQALLGKMLVLAPKLAAEFGAGNGFKTLFNTGKDGGQVVFHLHMHIIGGPRPWSNAQLVG</sequence>
<keyword evidence="5" id="KW-1185">Reference proteome</keyword>
<dbReference type="Proteomes" id="UP000675920">
    <property type="component" value="Unplaced"/>
</dbReference>
<reference evidence="6" key="1">
    <citation type="submission" date="2025-08" db="UniProtKB">
        <authorList>
            <consortium name="RefSeq"/>
        </authorList>
    </citation>
    <scope>IDENTIFICATION</scope>
</reference>
<dbReference type="InterPro" id="IPR019808">
    <property type="entry name" value="Histidine_triad_CS"/>
</dbReference>
<dbReference type="AlphaFoldDB" id="A0A8B6X6X6"/>
<organism evidence="5 6">
    <name type="scientific">Derxia gummosa DSM 723</name>
    <dbReference type="NCBI Taxonomy" id="1121388"/>
    <lineage>
        <taxon>Bacteria</taxon>
        <taxon>Pseudomonadati</taxon>
        <taxon>Pseudomonadota</taxon>
        <taxon>Betaproteobacteria</taxon>
        <taxon>Burkholderiales</taxon>
        <taxon>Alcaligenaceae</taxon>
        <taxon>Derxia</taxon>
    </lineage>
</organism>
<dbReference type="InterPro" id="IPR001310">
    <property type="entry name" value="Histidine_triad_HIT"/>
</dbReference>